<evidence type="ECO:0000313" key="4">
    <source>
        <dbReference type="Proteomes" id="UP000239863"/>
    </source>
</evidence>
<sequence>MKPVLKANIFALIVVVGQVLGGILLVPIFKAMNLTLPTLMILTQLIFLIVPAIIYFIVTKESIKDTLKLNPIGFEQILILVVIVLLSWPVAGFLGGVSNIFFENLVGEAFELLDGLSLPFMIFVMAVMPAICEEIAMRGIVLSGYSKKSTLKAALMSGFIFGIIHLNPQQFLYAFALGILFAYIVRITNSIYATMFCHFMFNGTQVILSKLVLDIPGVKEASEALEASSKLEMFKALIPLGIIAIISIILIVFLLKLLKKTTDNKISLNINQKGHFYQNSNESSMGNFGQGFNVNYGALELSNETMINIPFIIMVIFYCVYVYIQYF</sequence>
<organism evidence="3 4">
    <name type="scientific">Clostridium algidicarnis DSM 15099</name>
    <dbReference type="NCBI Taxonomy" id="1121295"/>
    <lineage>
        <taxon>Bacteria</taxon>
        <taxon>Bacillati</taxon>
        <taxon>Bacillota</taxon>
        <taxon>Clostridia</taxon>
        <taxon>Eubacteriales</taxon>
        <taxon>Clostridiaceae</taxon>
        <taxon>Clostridium</taxon>
    </lineage>
</organism>
<feature type="domain" description="CAAX prenyl protease 2/Lysostaphin resistance protein A-like" evidence="2">
    <location>
        <begin position="118"/>
        <end position="203"/>
    </location>
</feature>
<feature type="transmembrane region" description="Helical" evidence="1">
    <location>
        <begin position="35"/>
        <end position="57"/>
    </location>
</feature>
<dbReference type="OrthoDB" id="2035856at2"/>
<proteinExistence type="predicted"/>
<dbReference type="PANTHER" id="PTHR36435:SF1">
    <property type="entry name" value="CAAX AMINO TERMINAL PROTEASE FAMILY PROTEIN"/>
    <property type="match status" value="1"/>
</dbReference>
<keyword evidence="1" id="KW-1133">Transmembrane helix</keyword>
<protein>
    <recommendedName>
        <fullName evidence="2">CAAX prenyl protease 2/Lysostaphin resistance protein A-like domain-containing protein</fullName>
    </recommendedName>
</protein>
<keyword evidence="1" id="KW-0472">Membrane</keyword>
<dbReference type="InterPro" id="IPR003675">
    <property type="entry name" value="Rce1/LyrA-like_dom"/>
</dbReference>
<reference evidence="3 4" key="1">
    <citation type="submission" date="2018-02" db="EMBL/GenBank/DDBJ databases">
        <title>Genomic Encyclopedia of Archaeal and Bacterial Type Strains, Phase II (KMG-II): from individual species to whole genera.</title>
        <authorList>
            <person name="Goeker M."/>
        </authorList>
    </citation>
    <scope>NUCLEOTIDE SEQUENCE [LARGE SCALE GENOMIC DNA]</scope>
    <source>
        <strain evidence="3 4">DSM 15099</strain>
    </source>
</reference>
<dbReference type="EMBL" id="PTIS01000029">
    <property type="protein sequence ID" value="PPK43449.1"/>
    <property type="molecule type" value="Genomic_DNA"/>
</dbReference>
<evidence type="ECO:0000256" key="1">
    <source>
        <dbReference type="SAM" id="Phobius"/>
    </source>
</evidence>
<dbReference type="RefSeq" id="WP_104410854.1">
    <property type="nucleotide sequence ID" value="NZ_PTIS01000029.1"/>
</dbReference>
<name>A0A2S6FU58_9CLOT</name>
<dbReference type="GO" id="GO:0004175">
    <property type="term" value="F:endopeptidase activity"/>
    <property type="evidence" value="ECO:0007669"/>
    <property type="project" value="UniProtKB-ARBA"/>
</dbReference>
<dbReference type="GO" id="GO:0080120">
    <property type="term" value="P:CAAX-box protein maturation"/>
    <property type="evidence" value="ECO:0007669"/>
    <property type="project" value="UniProtKB-ARBA"/>
</dbReference>
<dbReference type="STRING" id="37659.GCA_000703125_01372"/>
<feature type="transmembrane region" description="Helical" evidence="1">
    <location>
        <begin position="305"/>
        <end position="324"/>
    </location>
</feature>
<dbReference type="InterPro" id="IPR052710">
    <property type="entry name" value="CAAX_protease"/>
</dbReference>
<feature type="transmembrane region" description="Helical" evidence="1">
    <location>
        <begin position="117"/>
        <end position="137"/>
    </location>
</feature>
<comment type="caution">
    <text evidence="3">The sequence shown here is derived from an EMBL/GenBank/DDBJ whole genome shotgun (WGS) entry which is preliminary data.</text>
</comment>
<evidence type="ECO:0000313" key="3">
    <source>
        <dbReference type="EMBL" id="PPK43449.1"/>
    </source>
</evidence>
<feature type="transmembrane region" description="Helical" evidence="1">
    <location>
        <begin position="7"/>
        <end position="29"/>
    </location>
</feature>
<feature type="transmembrane region" description="Helical" evidence="1">
    <location>
        <begin position="77"/>
        <end position="97"/>
    </location>
</feature>
<dbReference type="Pfam" id="PF02517">
    <property type="entry name" value="Rce1-like"/>
    <property type="match status" value="1"/>
</dbReference>
<feature type="transmembrane region" description="Helical" evidence="1">
    <location>
        <begin position="172"/>
        <end position="192"/>
    </location>
</feature>
<dbReference type="Proteomes" id="UP000239863">
    <property type="component" value="Unassembled WGS sequence"/>
</dbReference>
<accession>A0A2S6FU58</accession>
<gene>
    <name evidence="3" type="ORF">BD821_12910</name>
</gene>
<feature type="transmembrane region" description="Helical" evidence="1">
    <location>
        <begin position="149"/>
        <end position="166"/>
    </location>
</feature>
<dbReference type="PANTHER" id="PTHR36435">
    <property type="entry name" value="SLR1288 PROTEIN"/>
    <property type="match status" value="1"/>
</dbReference>
<evidence type="ECO:0000259" key="2">
    <source>
        <dbReference type="Pfam" id="PF02517"/>
    </source>
</evidence>
<keyword evidence="1" id="KW-0812">Transmembrane</keyword>
<feature type="transmembrane region" description="Helical" evidence="1">
    <location>
        <begin position="236"/>
        <end position="255"/>
    </location>
</feature>
<dbReference type="AlphaFoldDB" id="A0A2S6FU58"/>